<evidence type="ECO:0000256" key="2">
    <source>
        <dbReference type="ARBA" id="ARBA00022695"/>
    </source>
</evidence>
<reference evidence="9 10" key="1">
    <citation type="submission" date="2023-09" db="EMBL/GenBank/DDBJ databases">
        <authorList>
            <person name="Wang M."/>
        </authorList>
    </citation>
    <scope>NUCLEOTIDE SEQUENCE [LARGE SCALE GENOMIC DNA]</scope>
    <source>
        <strain evidence="9">GT-2023</strain>
        <tissue evidence="9">Liver</tissue>
    </source>
</reference>
<keyword evidence="3" id="KW-0540">Nuclease</keyword>
<dbReference type="InterPro" id="IPR043502">
    <property type="entry name" value="DNA/RNA_pol_sf"/>
</dbReference>
<comment type="caution">
    <text evidence="9">The sequence shown here is derived from an EMBL/GenBank/DDBJ whole genome shotgun (WGS) entry which is preliminary data.</text>
</comment>
<feature type="region of interest" description="Disordered" evidence="7">
    <location>
        <begin position="346"/>
        <end position="365"/>
    </location>
</feature>
<dbReference type="Proteomes" id="UP001558613">
    <property type="component" value="Unassembled WGS sequence"/>
</dbReference>
<gene>
    <name evidence="9" type="ORF">QQF64_027211</name>
</gene>
<evidence type="ECO:0000256" key="7">
    <source>
        <dbReference type="SAM" id="MobiDB-lite"/>
    </source>
</evidence>
<evidence type="ECO:0000256" key="3">
    <source>
        <dbReference type="ARBA" id="ARBA00022722"/>
    </source>
</evidence>
<evidence type="ECO:0000256" key="4">
    <source>
        <dbReference type="ARBA" id="ARBA00022759"/>
    </source>
</evidence>
<dbReference type="Pfam" id="PF17917">
    <property type="entry name" value="RT_RNaseH"/>
    <property type="match status" value="1"/>
</dbReference>
<evidence type="ECO:0000256" key="5">
    <source>
        <dbReference type="ARBA" id="ARBA00022801"/>
    </source>
</evidence>
<accession>A0ABR3NBR7</accession>
<dbReference type="InterPro" id="IPR041373">
    <property type="entry name" value="RT_RNaseH"/>
</dbReference>
<keyword evidence="1" id="KW-0808">Transferase</keyword>
<evidence type="ECO:0000259" key="8">
    <source>
        <dbReference type="Pfam" id="PF17917"/>
    </source>
</evidence>
<keyword evidence="6" id="KW-0695">RNA-directed DNA polymerase</keyword>
<proteinExistence type="predicted"/>
<dbReference type="PANTHER" id="PTHR37984:SF15">
    <property type="entry name" value="INTEGRASE CATALYTIC DOMAIN-CONTAINING PROTEIN"/>
    <property type="match status" value="1"/>
</dbReference>
<dbReference type="EMBL" id="JAYMGO010000005">
    <property type="protein sequence ID" value="KAL1274397.1"/>
    <property type="molecule type" value="Genomic_DNA"/>
</dbReference>
<dbReference type="SUPFAM" id="SSF56672">
    <property type="entry name" value="DNA/RNA polymerases"/>
    <property type="match status" value="1"/>
</dbReference>
<keyword evidence="10" id="KW-1185">Reference proteome</keyword>
<keyword evidence="2" id="KW-0548">Nucleotidyltransferase</keyword>
<name>A0ABR3NBR7_9TELE</name>
<sequence>MPAGVRIGQKPAPFRFAPPTTELEFLALKWAVVDKFHDYLYWARFTVRTDNNPLTYVLTTAKLSATGHRWLALVQYRPGKTNVDADLLSRCVVGEEENWQYISEIRIRSICQRAGVDTSTDSSPSCHSLELKLHAELVKAQKDDVTLGAVISAMEEGIWPAEVDSSSELGLMKREMSRLILKDGLLHRCSKNLLGKETYQMLLPAEFIESVLISLHDDTGAPRGGKNYRVDGKREKKHCRYVAKLKNDLQEAYPLASNAADKVHQRNKRAYDGKVKFQLLDVGDRVLLRNLGLKGKHKLQGHWGSVPHLVKETADLSESSSESESERPNRLYGAYIDKLLENSVSQKKTPTLSPDKRDVQSEEDISEGEGSSCVIGLANQRYLVFAEFGWIPFDMAEPIISPPSVTSCSHSLDGKHKFRSRVQ</sequence>
<evidence type="ECO:0000313" key="9">
    <source>
        <dbReference type="EMBL" id="KAL1274397.1"/>
    </source>
</evidence>
<protein>
    <recommendedName>
        <fullName evidence="8">Reverse transcriptase RNase H-like domain-containing protein</fullName>
    </recommendedName>
</protein>
<dbReference type="PANTHER" id="PTHR37984">
    <property type="entry name" value="PROTEIN CBG26694"/>
    <property type="match status" value="1"/>
</dbReference>
<keyword evidence="5" id="KW-0378">Hydrolase</keyword>
<keyword evidence="4" id="KW-0255">Endonuclease</keyword>
<evidence type="ECO:0000256" key="1">
    <source>
        <dbReference type="ARBA" id="ARBA00022679"/>
    </source>
</evidence>
<organism evidence="9 10">
    <name type="scientific">Cirrhinus molitorella</name>
    <name type="common">mud carp</name>
    <dbReference type="NCBI Taxonomy" id="172907"/>
    <lineage>
        <taxon>Eukaryota</taxon>
        <taxon>Metazoa</taxon>
        <taxon>Chordata</taxon>
        <taxon>Craniata</taxon>
        <taxon>Vertebrata</taxon>
        <taxon>Euteleostomi</taxon>
        <taxon>Actinopterygii</taxon>
        <taxon>Neopterygii</taxon>
        <taxon>Teleostei</taxon>
        <taxon>Ostariophysi</taxon>
        <taxon>Cypriniformes</taxon>
        <taxon>Cyprinidae</taxon>
        <taxon>Labeoninae</taxon>
        <taxon>Labeonini</taxon>
        <taxon>Cirrhinus</taxon>
    </lineage>
</organism>
<feature type="domain" description="Reverse transcriptase RNase H-like" evidence="8">
    <location>
        <begin position="19"/>
        <end position="75"/>
    </location>
</feature>
<evidence type="ECO:0000256" key="6">
    <source>
        <dbReference type="ARBA" id="ARBA00022918"/>
    </source>
</evidence>
<evidence type="ECO:0000313" key="10">
    <source>
        <dbReference type="Proteomes" id="UP001558613"/>
    </source>
</evidence>
<dbReference type="InterPro" id="IPR050951">
    <property type="entry name" value="Retrovirus_Pol_polyprotein"/>
</dbReference>